<dbReference type="InParanoid" id="C0NZ01"/>
<feature type="region of interest" description="Disordered" evidence="1">
    <location>
        <begin position="1"/>
        <end position="26"/>
    </location>
</feature>
<dbReference type="VEuPathDB" id="FungiDB:I7I50_08754"/>
<name>C0NZ01_AJECG</name>
<dbReference type="GeneID" id="69041397"/>
<protein>
    <submittedName>
        <fullName evidence="2">Uncharacterized protein</fullName>
    </submittedName>
</protein>
<evidence type="ECO:0000313" key="3">
    <source>
        <dbReference type="Proteomes" id="UP000001631"/>
    </source>
</evidence>
<organism evidence="2 3">
    <name type="scientific">Ajellomyces capsulatus (strain G186AR / H82 / ATCC MYA-2454 / RMSCC 2432)</name>
    <name type="common">Darling's disease fungus</name>
    <name type="synonym">Histoplasma capsulatum</name>
    <dbReference type="NCBI Taxonomy" id="447093"/>
    <lineage>
        <taxon>Eukaryota</taxon>
        <taxon>Fungi</taxon>
        <taxon>Dikarya</taxon>
        <taxon>Ascomycota</taxon>
        <taxon>Pezizomycotina</taxon>
        <taxon>Eurotiomycetes</taxon>
        <taxon>Eurotiomycetidae</taxon>
        <taxon>Onygenales</taxon>
        <taxon>Ajellomycetaceae</taxon>
        <taxon>Histoplasma</taxon>
    </lineage>
</organism>
<dbReference type="EMBL" id="GG663377">
    <property type="protein sequence ID" value="EEH03441.1"/>
    <property type="molecule type" value="Genomic_DNA"/>
</dbReference>
<proteinExistence type="predicted"/>
<feature type="compositionally biased region" description="Basic and acidic residues" evidence="1">
    <location>
        <begin position="1"/>
        <end position="10"/>
    </location>
</feature>
<dbReference type="Proteomes" id="UP000001631">
    <property type="component" value="Unassembled WGS sequence"/>
</dbReference>
<dbReference type="HOGENOM" id="CLU_2319702_0_0_1"/>
<evidence type="ECO:0000313" key="2">
    <source>
        <dbReference type="EMBL" id="EEH03441.1"/>
    </source>
</evidence>
<accession>C0NZ01</accession>
<feature type="compositionally biased region" description="Polar residues" evidence="1">
    <location>
        <begin position="14"/>
        <end position="24"/>
    </location>
</feature>
<feature type="region of interest" description="Disordered" evidence="1">
    <location>
        <begin position="68"/>
        <end position="110"/>
    </location>
</feature>
<gene>
    <name evidence="2" type="ORF">HCBG_08381</name>
</gene>
<evidence type="ECO:0000256" key="1">
    <source>
        <dbReference type="SAM" id="MobiDB-lite"/>
    </source>
</evidence>
<feature type="compositionally biased region" description="Pro residues" evidence="1">
    <location>
        <begin position="101"/>
        <end position="110"/>
    </location>
</feature>
<dbReference type="AlphaFoldDB" id="C0NZ01"/>
<dbReference type="RefSeq" id="XP_045283922.1">
    <property type="nucleotide sequence ID" value="XM_045435430.1"/>
</dbReference>
<sequence length="110" mass="12121">MAERMSEDAYTKAILSSTSQNPSKNKIDEFSKDIQVVQMYGVRAPITAAAVIVWSSASQEAITFRATRTGAKEAHRQRHAGMRGDEPPNPITPTDRVQFSQPPPAGFDSW</sequence>
<keyword evidence="3" id="KW-1185">Reference proteome</keyword>
<reference evidence="2" key="1">
    <citation type="submission" date="2009-02" db="EMBL/GenBank/DDBJ databases">
        <title>The Genome Sequence of Ajellomyces capsulatus strain G186AR.</title>
        <authorList>
            <consortium name="The Broad Institute Genome Sequencing Platform"/>
            <person name="Champion M."/>
            <person name="Cuomo C."/>
            <person name="Ma L.-J."/>
            <person name="Henn M.R."/>
            <person name="Sil A."/>
            <person name="Goldman B."/>
            <person name="Young S.K."/>
            <person name="Kodira C.D."/>
            <person name="Zeng Q."/>
            <person name="Koehrsen M."/>
            <person name="Alvarado L."/>
            <person name="Berlin A."/>
            <person name="Borenstein D."/>
            <person name="Chen Z."/>
            <person name="Engels R."/>
            <person name="Freedman E."/>
            <person name="Gellesch M."/>
            <person name="Goldberg J."/>
            <person name="Griggs A."/>
            <person name="Gujja S."/>
            <person name="Heiman D."/>
            <person name="Hepburn T."/>
            <person name="Howarth C."/>
            <person name="Jen D."/>
            <person name="Larson L."/>
            <person name="Lewis B."/>
            <person name="Mehta T."/>
            <person name="Park D."/>
            <person name="Pearson M."/>
            <person name="Roberts A."/>
            <person name="Saif S."/>
            <person name="Shea T."/>
            <person name="Shenoy N."/>
            <person name="Sisk P."/>
            <person name="Stolte C."/>
            <person name="Sykes S."/>
            <person name="Walk T."/>
            <person name="White J."/>
            <person name="Yandava C."/>
            <person name="Klein B."/>
            <person name="McEwen J.G."/>
            <person name="Puccia R."/>
            <person name="Goldman G.H."/>
            <person name="Felipe M.S."/>
            <person name="Nino-Vega G."/>
            <person name="San-Blas G."/>
            <person name="Taylor J."/>
            <person name="Mendoza L."/>
            <person name="Galagan J."/>
            <person name="Nusbaum C."/>
            <person name="Birren B."/>
        </authorList>
    </citation>
    <scope>NUCLEOTIDE SEQUENCE</scope>
    <source>
        <strain evidence="2">G186AR</strain>
    </source>
</reference>